<dbReference type="GO" id="GO:0005506">
    <property type="term" value="F:iron ion binding"/>
    <property type="evidence" value="ECO:0007669"/>
    <property type="project" value="InterPro"/>
</dbReference>
<dbReference type="Proteomes" id="UP001141552">
    <property type="component" value="Unassembled WGS sequence"/>
</dbReference>
<keyword evidence="4 8" id="KW-0479">Metal-binding</keyword>
<evidence type="ECO:0000256" key="1">
    <source>
        <dbReference type="ARBA" id="ARBA00001971"/>
    </source>
</evidence>
<dbReference type="OrthoDB" id="1470350at2759"/>
<keyword evidence="9" id="KW-0812">Transmembrane</keyword>
<dbReference type="PANTHER" id="PTHR24296">
    <property type="entry name" value="CYTOCHROME P450"/>
    <property type="match status" value="1"/>
</dbReference>
<evidence type="ECO:0000256" key="8">
    <source>
        <dbReference type="PIRSR" id="PIRSR602401-1"/>
    </source>
</evidence>
<comment type="cofactor">
    <cofactor evidence="1 8">
        <name>heme</name>
        <dbReference type="ChEBI" id="CHEBI:30413"/>
    </cofactor>
</comment>
<dbReference type="PRINTS" id="PR00463">
    <property type="entry name" value="EP450I"/>
</dbReference>
<dbReference type="Gene3D" id="1.10.630.10">
    <property type="entry name" value="Cytochrome P450"/>
    <property type="match status" value="7"/>
</dbReference>
<evidence type="ECO:0000256" key="3">
    <source>
        <dbReference type="ARBA" id="ARBA00022617"/>
    </source>
</evidence>
<keyword evidence="9" id="KW-1133">Transmembrane helix</keyword>
<keyword evidence="7" id="KW-0503">Monooxygenase</keyword>
<dbReference type="SUPFAM" id="SSF48264">
    <property type="entry name" value="Cytochrome P450"/>
    <property type="match status" value="7"/>
</dbReference>
<dbReference type="GO" id="GO:0006629">
    <property type="term" value="P:lipid metabolic process"/>
    <property type="evidence" value="ECO:0007669"/>
    <property type="project" value="UniProtKB-ARBA"/>
</dbReference>
<dbReference type="InterPro" id="IPR017972">
    <property type="entry name" value="Cyt_P450_CS"/>
</dbReference>
<organism evidence="10 11">
    <name type="scientific">Turnera subulata</name>
    <dbReference type="NCBI Taxonomy" id="218843"/>
    <lineage>
        <taxon>Eukaryota</taxon>
        <taxon>Viridiplantae</taxon>
        <taxon>Streptophyta</taxon>
        <taxon>Embryophyta</taxon>
        <taxon>Tracheophyta</taxon>
        <taxon>Spermatophyta</taxon>
        <taxon>Magnoliopsida</taxon>
        <taxon>eudicotyledons</taxon>
        <taxon>Gunneridae</taxon>
        <taxon>Pentapetalae</taxon>
        <taxon>rosids</taxon>
        <taxon>fabids</taxon>
        <taxon>Malpighiales</taxon>
        <taxon>Passifloraceae</taxon>
        <taxon>Turnera</taxon>
    </lineage>
</organism>
<dbReference type="InterPro" id="IPR001128">
    <property type="entry name" value="Cyt_P450"/>
</dbReference>
<evidence type="ECO:0000256" key="6">
    <source>
        <dbReference type="ARBA" id="ARBA00023004"/>
    </source>
</evidence>
<comment type="similarity">
    <text evidence="2">Belongs to the cytochrome P450 family.</text>
</comment>
<evidence type="ECO:0000256" key="5">
    <source>
        <dbReference type="ARBA" id="ARBA00023002"/>
    </source>
</evidence>
<dbReference type="InterPro" id="IPR036396">
    <property type="entry name" value="Cyt_P450_sf"/>
</dbReference>
<dbReference type="GO" id="GO:0004497">
    <property type="term" value="F:monooxygenase activity"/>
    <property type="evidence" value="ECO:0007669"/>
    <property type="project" value="UniProtKB-KW"/>
</dbReference>
<evidence type="ECO:0000256" key="2">
    <source>
        <dbReference type="ARBA" id="ARBA00010617"/>
    </source>
</evidence>
<protein>
    <recommendedName>
        <fullName evidence="12">Cytochrome P450</fullName>
    </recommendedName>
</protein>
<evidence type="ECO:0000256" key="9">
    <source>
        <dbReference type="SAM" id="Phobius"/>
    </source>
</evidence>
<evidence type="ECO:0000313" key="11">
    <source>
        <dbReference type="Proteomes" id="UP001141552"/>
    </source>
</evidence>
<keyword evidence="3 8" id="KW-0349">Heme</keyword>
<dbReference type="CDD" id="cd11064">
    <property type="entry name" value="CYP86A"/>
    <property type="match status" value="3"/>
</dbReference>
<keyword evidence="5" id="KW-0560">Oxidoreductase</keyword>
<feature type="non-terminal residue" evidence="10">
    <location>
        <position position="1"/>
    </location>
</feature>
<dbReference type="PRINTS" id="PR00385">
    <property type="entry name" value="P450"/>
</dbReference>
<feature type="transmembrane region" description="Helical" evidence="9">
    <location>
        <begin position="2251"/>
        <end position="2271"/>
    </location>
</feature>
<reference evidence="10" key="1">
    <citation type="submission" date="2022-02" db="EMBL/GenBank/DDBJ databases">
        <authorList>
            <person name="Henning P.M."/>
            <person name="McCubbin A.G."/>
            <person name="Shore J.S."/>
        </authorList>
    </citation>
    <scope>NUCLEOTIDE SEQUENCE</scope>
    <source>
        <strain evidence="10">F60SS</strain>
        <tissue evidence="10">Leaves</tissue>
    </source>
</reference>
<dbReference type="EMBL" id="JAKUCV010000897">
    <property type="protein sequence ID" value="KAJ4848490.1"/>
    <property type="molecule type" value="Genomic_DNA"/>
</dbReference>
<dbReference type="GO" id="GO:0016705">
    <property type="term" value="F:oxidoreductase activity, acting on paired donors, with incorporation or reduction of molecular oxygen"/>
    <property type="evidence" value="ECO:0007669"/>
    <property type="project" value="InterPro"/>
</dbReference>
<feature type="transmembrane region" description="Helical" evidence="9">
    <location>
        <begin position="6"/>
        <end position="27"/>
    </location>
</feature>
<evidence type="ECO:0000313" key="10">
    <source>
        <dbReference type="EMBL" id="KAJ4848490.1"/>
    </source>
</evidence>
<keyword evidence="6 8" id="KW-0408">Iron</keyword>
<dbReference type="InterPro" id="IPR002401">
    <property type="entry name" value="Cyt_P450_E_grp-I"/>
</dbReference>
<evidence type="ECO:0000256" key="7">
    <source>
        <dbReference type="ARBA" id="ARBA00023033"/>
    </source>
</evidence>
<gene>
    <name evidence="10" type="ORF">Tsubulata_003361</name>
</gene>
<evidence type="ECO:0008006" key="12">
    <source>
        <dbReference type="Google" id="ProtNLM"/>
    </source>
</evidence>
<name>A0A9Q0JPW7_9ROSI</name>
<evidence type="ECO:0000256" key="4">
    <source>
        <dbReference type="ARBA" id="ARBA00022723"/>
    </source>
</evidence>
<reference evidence="10" key="2">
    <citation type="journal article" date="2023" name="Plants (Basel)">
        <title>Annotation of the Turnera subulata (Passifloraceae) Draft Genome Reveals the S-Locus Evolved after the Divergence of Turneroideae from Passifloroideae in a Stepwise Manner.</title>
        <authorList>
            <person name="Henning P.M."/>
            <person name="Roalson E.H."/>
            <person name="Mir W."/>
            <person name="McCubbin A.G."/>
            <person name="Shore J.S."/>
        </authorList>
    </citation>
    <scope>NUCLEOTIDE SEQUENCE</scope>
    <source>
        <strain evidence="10">F60SS</strain>
    </source>
</reference>
<accession>A0A9Q0JPW7</accession>
<sequence>MDNLTTIFTLAAFSLLLISIPFLYLLLKIYSGKSIRSPSYPPVNGTVFGQLFYFNRLYDQQTEQAKEHKTFRLLAPDHSEIFTTDPRNIEHALKTRFDKYSKGKYEQDILTDLFGEGIFAVDGDKWRQQRKLSSFEFSTRVLRDFSSAVFRTNAAKLVRVISDIAIAGQVFDMQDILMRCTLDSIFKVGFGVELNCLTGSSREGTEFMKAFDDSNALVYWRYVDPSWKLKRYFNVGSEASLRKNIKNEKEDILSRFLVESKKDPEKMNDRYLRDIILNFMIAGKDTSANTLSWSPSLCHCSVKSIELVYEAGGFTWPKGTEFGLFFHFNRLHGHLTEVARKHKTFRLLGTGRSLVLTTDIRNIEHVLKTSFDKYSKGKHNQDIVADVFGEGIFAVDGDKWRQQRKLSSFEFSTRVLRDFGCSVFKTNAAKLARIISGTAVAGQVFDMQDILMRCTLDSIFKVGFGVELNCLSGSSSEGTEFMKAFDDSNALLIWRYVDPFWKLKRYFNVGSEASLKKNIKVIDDFVAKIISTKRKLLAEQSCYNDKEDILSRFLVESKKDPEKMNDRYLRDIILNIMFAGKDTSANTISWFFYMLCKNPLIQEKVAQEVRDVIGSQEDEADIEDFTAKLTDSTLEQMHYLHAALSETLRLYPAVPVDGRCAEVDDILPDGYRLEKGDGILHYLAYAMGRMPYIWGEDAQDFRLERWLKNVIFQPESPFKFIAFHAGPRTCLGKDFAYRQMKIVSMALLRFLRFKLADGTKNWRSPSLCHSSLKVYRIECINWAWQDILMRCTLDSIFKVGFGVELNCLAGSSKEGTEFMKAFDDSNALVYWRYVDPSWKLKRYFNVGSEASLRKNIKNEKEDILSRFLVESKKDPEKMNDRYLRDIILNFMIAGKDTSANTLSWFFYMLCKNPLIQEKVAQEVRDVTGDVGDEVDIEDFIAKITDSTLDQMHYLHATLSETLRLYPAVPVDGRCAEVDDILPDGYRLKKGDGVNYLAYAMGRMSYIWGEDAEDFRPERWLKNGVFQPESPFKSPSLCHCSVKSIELVYEAGGFTWPKGTEFGLFFHFNRLHGHLTEVARKHKTFRLLGTGRSLVLTTDIRNIEHVLKTSFDKYSKGKHNQDIVADVFGEGQVFDMQDILMRCTLDSIFKVGFGVELNCLSGSSSEGTEFMKAFDDSNALLIWRYVDPFWKLKRYFNVGSEASLKKNIKVIDDFVAKIISTKRKLLAEQSCYNDKEDILSRFLVESKKDPEKMNDRYLRDIILNIMFAGKDTSANTLSWFFYMLCKNPLIQEKVAEEVRDVIGSQEDEADIEDFTAKLTDSTLEQMHYLHAALSETLRLYPAVPVDGRCAEVDDILPDGYRLKKGDGVGYLAYAMGRMPYIWGEDAEDFRPERWLKNGIFQPESPFKFIAFHAGPRTCLGKDFAYRQMKIVSMALLRFLQFRLAGDRKIVTYKIMFTLHISGGLHLCATARCTLDSIFKVGFGVELNCLAGSSKEGTEFMKAFDDSNALVYWRYVDPLWKLKRYFNIGSEASLKKNIKTIDDFVAKLITTKRKLLAEEACYNDKEDILSRFLVESKKDPENMNDRYLRDIILNFMIAGKDSSANTLSWLFYMLCKNPLIQEKVAQEVRDAIGSQEDEADIEDFIAKITDSTLDQMHYLHAALSETLRLYPAVPVDGRNAIVDDVLPDGYRLKKRDGVYYIAYAMGRMPYIWGEDAEDFRPERWLINGIFQPESPFKFIAFHAGPRICLGKDFAYRQMKIVAMALLKFFRFKLEDDAKNVTYKTMFTLHISGGLHLCATPSLLKIFYGKSIWNANYAPVYGTVFNMLFHFNRVYDYQTEVARKQKTFRLIAPEQSEIYTTDILNIEYVLKTRFDKYNKGKRNQGVMVDLLGEGIFAVDGDRWRQQRKLASFEFSTRVISDAAIAGQVFDMQDILMRCTLDSIFKVAFGIELNCLMGSSKEGVEFMKAFDDSNSLLIFRYMDPFWKLKRYFNIGYEASLKKNIKVIDDFVAKVISTKRKLLAEEGYHDEKEDILSRFLVESQKNPEKMNDRYLRDIILSFMFAGKDTSATTLSWFFYLLCKNPLIQEKIAQEVKDVTGSHDNEAKAEDFVAYITESVLERMHYLHATLSETLRLYPVVPVDGRCADEDDILPDGYRLKKGDGVYYLGYAMGRMPYIWGEDAEEFRPERWLKDGIYQPESPFKFIAFHAGPRICLGKDFAFRQMKIVAMALLRFFRFKLADDTTNMGFLFNPTTAMIITASVLFLSLLLILQAMARKWSKNHTKKKKYHPVAGTMLHQLRNFNRLHHYMTDLARKHKTYRLLSPFRSEVYTADPANGDYNYSNLSDLLGDGIFTVDGDKWRQQRKVSSYEFSTRVLRDYSSVVFRRNVVKLANIVSAAAKSNQSMDIQDLFMKSTLDSIFKVVFGVELDSMCGSNEEGAKFSTAFDDASAMILWRYVDVFWKVKKFLNIGSEATVRKQVKVVNDFVYKLIANKTQQMRNPKDDDSSVSYYTLKQFALLNFYRLHTYLLIWMMQVKKDDILSRFLQVTDSETNPKYLRDIILNFVIAGKDTTAAALSWFTYMLCKHQDVQEKVAKEIKEVTNLKQVSDFTEVAACISEEALEKMNYLHAAITETLRLYPSVPVDAKICLSDDTLPDGFSVRKGDMVSYQPYAMGRMKFVWGEDAEEYKPERWLNEDGIFQPESPFKFTAFQGLECALVGSLHIGR</sequence>
<keyword evidence="11" id="KW-1185">Reference proteome</keyword>
<feature type="binding site" description="axial binding residue" evidence="8">
    <location>
        <position position="1417"/>
    </location>
    <ligand>
        <name>heme</name>
        <dbReference type="ChEBI" id="CHEBI:30413"/>
    </ligand>
    <ligandPart>
        <name>Fe</name>
        <dbReference type="ChEBI" id="CHEBI:18248"/>
    </ligandPart>
</feature>
<comment type="caution">
    <text evidence="10">The sequence shown here is derived from an EMBL/GenBank/DDBJ whole genome shotgun (WGS) entry which is preliminary data.</text>
</comment>
<keyword evidence="9" id="KW-0472">Membrane</keyword>
<dbReference type="Pfam" id="PF00067">
    <property type="entry name" value="p450"/>
    <property type="match status" value="7"/>
</dbReference>
<dbReference type="GO" id="GO:0020037">
    <property type="term" value="F:heme binding"/>
    <property type="evidence" value="ECO:0007669"/>
    <property type="project" value="InterPro"/>
</dbReference>
<proteinExistence type="inferred from homology"/>
<dbReference type="PROSITE" id="PS00086">
    <property type="entry name" value="CYTOCHROME_P450"/>
    <property type="match status" value="4"/>
</dbReference>